<dbReference type="Proteomes" id="UP000215914">
    <property type="component" value="Unassembled WGS sequence"/>
</dbReference>
<accession>A0A9K3GYA5</accession>
<feature type="region of interest" description="Disordered" evidence="1">
    <location>
        <begin position="1"/>
        <end position="53"/>
    </location>
</feature>
<evidence type="ECO:0000256" key="1">
    <source>
        <dbReference type="SAM" id="MobiDB-lite"/>
    </source>
</evidence>
<proteinExistence type="predicted"/>
<protein>
    <submittedName>
        <fullName evidence="2">Uncharacterized protein</fullName>
    </submittedName>
</protein>
<feature type="compositionally biased region" description="Basic and acidic residues" evidence="1">
    <location>
        <begin position="11"/>
        <end position="28"/>
    </location>
</feature>
<reference evidence="2" key="2">
    <citation type="submission" date="2020-06" db="EMBL/GenBank/DDBJ databases">
        <title>Helianthus annuus Genome sequencing and assembly Release 2.</title>
        <authorList>
            <person name="Gouzy J."/>
            <person name="Langlade N."/>
            <person name="Munos S."/>
        </authorList>
    </citation>
    <scope>NUCLEOTIDE SEQUENCE</scope>
    <source>
        <tissue evidence="2">Leaves</tissue>
    </source>
</reference>
<evidence type="ECO:0000313" key="2">
    <source>
        <dbReference type="EMBL" id="KAF5760527.1"/>
    </source>
</evidence>
<keyword evidence="3" id="KW-1185">Reference proteome</keyword>
<reference evidence="2" key="1">
    <citation type="journal article" date="2017" name="Nature">
        <title>The sunflower genome provides insights into oil metabolism, flowering and Asterid evolution.</title>
        <authorList>
            <person name="Badouin H."/>
            <person name="Gouzy J."/>
            <person name="Grassa C.J."/>
            <person name="Murat F."/>
            <person name="Staton S.E."/>
            <person name="Cottret L."/>
            <person name="Lelandais-Briere C."/>
            <person name="Owens G.L."/>
            <person name="Carrere S."/>
            <person name="Mayjonade B."/>
            <person name="Legrand L."/>
            <person name="Gill N."/>
            <person name="Kane N.C."/>
            <person name="Bowers J.E."/>
            <person name="Hubner S."/>
            <person name="Bellec A."/>
            <person name="Berard A."/>
            <person name="Berges H."/>
            <person name="Blanchet N."/>
            <person name="Boniface M.C."/>
            <person name="Brunel D."/>
            <person name="Catrice O."/>
            <person name="Chaidir N."/>
            <person name="Claudel C."/>
            <person name="Donnadieu C."/>
            <person name="Faraut T."/>
            <person name="Fievet G."/>
            <person name="Helmstetter N."/>
            <person name="King M."/>
            <person name="Knapp S.J."/>
            <person name="Lai Z."/>
            <person name="Le Paslier M.C."/>
            <person name="Lippi Y."/>
            <person name="Lorenzon L."/>
            <person name="Mandel J.R."/>
            <person name="Marage G."/>
            <person name="Marchand G."/>
            <person name="Marquand E."/>
            <person name="Bret-Mestries E."/>
            <person name="Morien E."/>
            <person name="Nambeesan S."/>
            <person name="Nguyen T."/>
            <person name="Pegot-Espagnet P."/>
            <person name="Pouilly N."/>
            <person name="Raftis F."/>
            <person name="Sallet E."/>
            <person name="Schiex T."/>
            <person name="Thomas J."/>
            <person name="Vandecasteele C."/>
            <person name="Vares D."/>
            <person name="Vear F."/>
            <person name="Vautrin S."/>
            <person name="Crespi M."/>
            <person name="Mangin B."/>
            <person name="Burke J.M."/>
            <person name="Salse J."/>
            <person name="Munos S."/>
            <person name="Vincourt P."/>
            <person name="Rieseberg L.H."/>
            <person name="Langlade N.B."/>
        </authorList>
    </citation>
    <scope>NUCLEOTIDE SEQUENCE</scope>
    <source>
        <tissue evidence="2">Leaves</tissue>
    </source>
</reference>
<dbReference type="Gramene" id="mRNA:HanXRQr2_Chr16g0754541">
    <property type="protein sequence ID" value="CDS:HanXRQr2_Chr16g0754541.1"/>
    <property type="gene ID" value="HanXRQr2_Chr16g0754541"/>
</dbReference>
<gene>
    <name evidence="2" type="ORF">HanXRQr2_Chr16g0754541</name>
</gene>
<dbReference type="EMBL" id="MNCJ02000331">
    <property type="protein sequence ID" value="KAF5760527.1"/>
    <property type="molecule type" value="Genomic_DNA"/>
</dbReference>
<evidence type="ECO:0000313" key="3">
    <source>
        <dbReference type="Proteomes" id="UP000215914"/>
    </source>
</evidence>
<name>A0A9K3GYA5_HELAN</name>
<organism evidence="2 3">
    <name type="scientific">Helianthus annuus</name>
    <name type="common">Common sunflower</name>
    <dbReference type="NCBI Taxonomy" id="4232"/>
    <lineage>
        <taxon>Eukaryota</taxon>
        <taxon>Viridiplantae</taxon>
        <taxon>Streptophyta</taxon>
        <taxon>Embryophyta</taxon>
        <taxon>Tracheophyta</taxon>
        <taxon>Spermatophyta</taxon>
        <taxon>Magnoliopsida</taxon>
        <taxon>eudicotyledons</taxon>
        <taxon>Gunneridae</taxon>
        <taxon>Pentapetalae</taxon>
        <taxon>asterids</taxon>
        <taxon>campanulids</taxon>
        <taxon>Asterales</taxon>
        <taxon>Asteraceae</taxon>
        <taxon>Asteroideae</taxon>
        <taxon>Heliantheae alliance</taxon>
        <taxon>Heliantheae</taxon>
        <taxon>Helianthus</taxon>
    </lineage>
</organism>
<sequence length="53" mass="5748">MIGVHHNNNKTFRDRDPNPVSLRDRDPKPVSLRSPASGAKPVNHDGSSDGVMA</sequence>
<dbReference type="AlphaFoldDB" id="A0A9K3GYA5"/>
<comment type="caution">
    <text evidence="2">The sequence shown here is derived from an EMBL/GenBank/DDBJ whole genome shotgun (WGS) entry which is preliminary data.</text>
</comment>